<feature type="transmembrane region" description="Helical" evidence="1">
    <location>
        <begin position="137"/>
        <end position="160"/>
    </location>
</feature>
<feature type="transmembrane region" description="Helical" evidence="1">
    <location>
        <begin position="80"/>
        <end position="101"/>
    </location>
</feature>
<protein>
    <recommendedName>
        <fullName evidence="3">BioY protein</fullName>
    </recommendedName>
</protein>
<feature type="transmembrane region" description="Helical" evidence="1">
    <location>
        <begin position="107"/>
        <end position="125"/>
    </location>
</feature>
<comment type="caution">
    <text evidence="2">The sequence shown here is derived from an EMBL/GenBank/DDBJ whole genome shotgun (WGS) entry which is preliminary data.</text>
</comment>
<keyword evidence="1" id="KW-0812">Transmembrane</keyword>
<evidence type="ECO:0000256" key="1">
    <source>
        <dbReference type="SAM" id="Phobius"/>
    </source>
</evidence>
<keyword evidence="1" id="KW-1133">Transmembrane helix</keyword>
<evidence type="ECO:0000313" key="2">
    <source>
        <dbReference type="EMBL" id="GAI28026.1"/>
    </source>
</evidence>
<dbReference type="PANTHER" id="PTHR34295:SF1">
    <property type="entry name" value="BIOTIN TRANSPORTER BIOY"/>
    <property type="match status" value="1"/>
</dbReference>
<dbReference type="Gene3D" id="1.10.1760.20">
    <property type="match status" value="1"/>
</dbReference>
<dbReference type="AlphaFoldDB" id="X1NCW8"/>
<dbReference type="InterPro" id="IPR003784">
    <property type="entry name" value="BioY"/>
</dbReference>
<dbReference type="EMBL" id="BARV01015202">
    <property type="protein sequence ID" value="GAI28026.1"/>
    <property type="molecule type" value="Genomic_DNA"/>
</dbReference>
<proteinExistence type="predicted"/>
<feature type="transmembrane region" description="Helical" evidence="1">
    <location>
        <begin position="25"/>
        <end position="46"/>
    </location>
</feature>
<accession>X1NCW8</accession>
<name>X1NCW8_9ZZZZ</name>
<feature type="transmembrane region" description="Helical" evidence="1">
    <location>
        <begin position="52"/>
        <end position="71"/>
    </location>
</feature>
<dbReference type="GO" id="GO:0015225">
    <property type="term" value="F:biotin transmembrane transporter activity"/>
    <property type="evidence" value="ECO:0007669"/>
    <property type="project" value="InterPro"/>
</dbReference>
<keyword evidence="1" id="KW-0472">Membrane</keyword>
<dbReference type="PANTHER" id="PTHR34295">
    <property type="entry name" value="BIOTIN TRANSPORTER BIOY"/>
    <property type="match status" value="1"/>
</dbReference>
<organism evidence="2">
    <name type="scientific">marine sediment metagenome</name>
    <dbReference type="NCBI Taxonomy" id="412755"/>
    <lineage>
        <taxon>unclassified sequences</taxon>
        <taxon>metagenomes</taxon>
        <taxon>ecological metagenomes</taxon>
    </lineage>
</organism>
<dbReference type="Pfam" id="PF02632">
    <property type="entry name" value="BioY"/>
    <property type="match status" value="1"/>
</dbReference>
<dbReference type="PIRSF" id="PIRSF016661">
    <property type="entry name" value="BioY"/>
    <property type="match status" value="1"/>
</dbReference>
<evidence type="ECO:0008006" key="3">
    <source>
        <dbReference type="Google" id="ProtNLM"/>
    </source>
</evidence>
<dbReference type="GO" id="GO:0005886">
    <property type="term" value="C:plasma membrane"/>
    <property type="evidence" value="ECO:0007669"/>
    <property type="project" value="InterPro"/>
</dbReference>
<sequence>MINIKNGIADAGTSGVRIKTSTEKFIIKLTFSFAFAVLMSISANAFTYLPFTPVPITLQVITVLMASIFLGSRWAPASQLWYILMGVSGMPVFAGFKSGILTLAGPTGGYIIGFIFASFAAGYIYENYSYKHHSGTISYTAVCFASCLTGLMVIYFFGYIHLLGYLYNFSGTQNLISLLAKTWKLGIQPFI</sequence>
<gene>
    <name evidence="2" type="ORF">S06H3_26311</name>
</gene>
<reference evidence="2" key="1">
    <citation type="journal article" date="2014" name="Front. Microbiol.">
        <title>High frequency of phylogenetically diverse reductive dehalogenase-homologous genes in deep subseafloor sedimentary metagenomes.</title>
        <authorList>
            <person name="Kawai M."/>
            <person name="Futagami T."/>
            <person name="Toyoda A."/>
            <person name="Takaki Y."/>
            <person name="Nishi S."/>
            <person name="Hori S."/>
            <person name="Arai W."/>
            <person name="Tsubouchi T."/>
            <person name="Morono Y."/>
            <person name="Uchiyama I."/>
            <person name="Ito T."/>
            <person name="Fujiyama A."/>
            <person name="Inagaki F."/>
            <person name="Takami H."/>
        </authorList>
    </citation>
    <scope>NUCLEOTIDE SEQUENCE</scope>
    <source>
        <strain evidence="2">Expedition CK06-06</strain>
    </source>
</reference>